<reference evidence="2" key="1">
    <citation type="journal article" date="2023" name="Hortic. Res.">
        <title>A chromosome-level phased genome enabling allele-level studies in sweet orange: a case study on citrus Huanglongbing tolerance.</title>
        <authorList>
            <person name="Wu B."/>
            <person name="Yu Q."/>
            <person name="Deng Z."/>
            <person name="Duan Y."/>
            <person name="Luo F."/>
            <person name="Gmitter F. Jr."/>
        </authorList>
    </citation>
    <scope>NUCLEOTIDE SEQUENCE [LARGE SCALE GENOMIC DNA]</scope>
    <source>
        <strain evidence="2">cv. Valencia</strain>
    </source>
</reference>
<evidence type="ECO:0000313" key="2">
    <source>
        <dbReference type="Proteomes" id="UP000829398"/>
    </source>
</evidence>
<gene>
    <name evidence="1" type="ORF">KPL71_023420</name>
</gene>
<accession>A0ACB8IJV0</accession>
<keyword evidence="2" id="KW-1185">Reference proteome</keyword>
<dbReference type="Proteomes" id="UP000829398">
    <property type="component" value="Chromosome 8"/>
</dbReference>
<comment type="caution">
    <text evidence="1">The sequence shown here is derived from an EMBL/GenBank/DDBJ whole genome shotgun (WGS) entry which is preliminary data.</text>
</comment>
<sequence length="2718" mass="305992">MADEPATNTTAAQSQPSAVPLGGSVIPLVNKLQDIFAQLGSQSTIELPQVAVVGSQSSGKSSVLEALVGRDFLPRGNDICTRRPLVLQLLQTKTDEEYGEFLHLPGKSEVENVKFSFGNFRDKKGIVTVSTDINVGVSGTAIFRVAQTDKEAGGNKGVSDKQIRLKIFSPHVLDITLVDLPGITKVPVGEQPADIEARIRTMIMSYIKQPSCLILAVTPANSDLANSDALQIAGIADPDGNICVHYPFWLDIMDRGTDARNLLLGKVIPLRLGYVGVVNRSQEDIMFNRSIKDALVAEEKFFRSRPVYNGLADRCGVPQLAKKLNQILVQHIKAILPGLKSRISSALVSVAKEHASYGEITESKASFSSMVEGKNEEMSTSELSGGARIHYIFQSIFVKSLEEVDPCEDLTDDDIRTAIQNATGPKSALFVPDVPFEVLIRRQIARLLDPSLQCARFIYDELMKISHHCLVNELQRFPVLRKRMDEVIGNFLREGLEPSETMIGHIIEMEMDYINTSHPNFIGGSKAVEIALQQIKSSKVPLPITRHKGVRPTVEVEKVAPAGNTSGSSWGISSIFGGSDNRVSAGKESVTNKPFSEPVQNMEHAFAMIHLREPPTILRPSESHSEQENVEIAVTKLLLRSYYDIVRKNIEDSIPKAVMHFLIVANFAGTLRGFVNNHHMCKSQTVGWCGKGPLDSAKGSGVKIPLDPPKVNHTKRELHNVFIKKLYRENLFEEMLQEPEEVAMKRKRTRDTLRVLQQAFRTLDELPLEADSVERGYNMSADPTGLPKIHGLPTSSMYTTSSGSNDSYTASPKNPKSRKSSHSGELQSHLFSNADSNGSGRSGKNNKEQSIPYFCQRASTVGGISEPVPQSRLEVPARTGRHMFFQQMRLSCNSNWRANPVKPLKLDSITSGVNTLLVKAHMLFAHGSSAHGSSARGFSAHGLSAHGSSAHGLSAHRKSAHEIERTCRRLNKERREVLQEQQIIMADEALHGNEDVRPLRDYAVPTVNGARSSIARPAVQANNFEIKPAIIQMIQTSVQFAGMPNDDPNAHITNFLEICDTFKQNGVSDNAIRLRLFPFSLRDKAKEWLNSLPAGTITTWDGLAQKFLAKYFPPAKTAKLRNDITTFAQFEMESLYEAWERYKDLLRKCPHHGLPVWLQVQTFYNGLGSNTRTMIDAAAGGTLMGKTPEAAYELLEEMASNNYQWTSERSMPRKIVGAHNVDVVTALSAQMTALSNKLEHLNVSAIQTQVCELCGGNHTSVNCQVGSPVASSSAEQAHYVSNFQRQQNNPYSNTYNSGWRNHPNLSWNNTQNTLKPPPGFQSQEKKSNLEDALTQLTTNMSQFMTKTETTFQNQAASIRNLEVQMGQIANLLSSRPQGSLPSNTETNPKEQMNAIMLRNGRQLEDPPKEVKEVEEDNMEQTKDTTRTYETASAEIPQSQQSAPVKAYVPPIPFPQRLRKNKLDKQFSKFLDVFKKLHINIPFADALEQMPSYAKFMKEILSNKRKLEEHETVLLTEESTAILQNKLPPKLKDPGSFSIPCTIGNTYFDKALCDLGASINLMPLSVFRKLGLGEPKATTVSLQLADRSIKYPRGMIEDVLVKVDKFIFPADFIVLDMIEDREIPIILGRPFLATGRTLIDVQEGKLILRVQNEQVTFNVFEAMKYPSEIDTCLQIDTIDKEIIESFRDTMPNDTLEGCIVHSGTTQSTNTSIQEYARYLEASPFYLPSKKPELEELGRNHSRPKPSIEEPPKHELKPLPSHLRYAYLDDNSKLPVIISSALTDLEEEKVLRVLRDHKAALGWTIADIKGISPSICMHKILMEESYQPTVQPQRRLNPNMQEVVRAEVLKLLDAGIIYPISDSKWVSPVQVVPKKGGMTVVKNDNNELIPTRTVTGWRVCMDYRKLNAATRKDHFPLPFIDQMLERLAGHAYYCFLDGYSGYNQIPIAPEDQEKTTFTCPYGTFAYRRMPFGLCNAPATFQRCMMAIFSDMVERFIEVFMDDFSVFGSSFDHCLNNLDIVLQRCEETNLVLNWEKCHFMVQEGIVLGHRISAKGIEVDRAKIEVIEKLPPPTSVKAVRSFLGHAGFYRRFIKDFSKITKPLCNLLLKDVPFNFTDKCLQAFNTLKEKLISAPVIMAPDWDLPFEVMCDASDYAIGAVLGQRYKNMLHVIYYASRTLTDAQLNYATTEKEFLAVMFALEKFRSYLVCSKVIVYTDHSALKYLFTKANAKPRLIRWVLLLQEFDLEIRDKKGSENLVADHLSRLEQGERGDNVMVSITEEFPDEKLLALQICDAPWYADFVNYLASAVVPSDLSYQQKKKFFSDVKYYLWEDPFLYKYCSDQIIRRCVPEEEMRSILQHCHSREVGGHFGAIKTAAKVLQSGFYWPTLFKDAYVFVAACDRCQRTGNISRKNEMPLTNILEIELFDVWGIDFMGPFPSSFKNKYILVAVDYVSKWVEAVALPSNDARVVVRFLKKNIFTRFGTPRAIISDGGKHFCNRQFEALLSKYGVTHRVATPYHPQTSGQVEVSNRELKRILEKTVNASRKDWSIKLDDALWAYRTAFKTPIGMSPYRLVFGKACHLPVELEHRAYWAMKILNFDMQAAGEKRLLQLNELDEFRNAAYENARIYKARTKHWHDKHILRREFQVGQKVLLYNSRLRFFPGKLRSRWSGPFTITQVFPSGVVEVSHDTKGTFKVNGHRLKPYLDGAFDKHKIAIELSSPE</sequence>
<name>A0ACB8IJV0_CITSI</name>
<evidence type="ECO:0000313" key="1">
    <source>
        <dbReference type="EMBL" id="KAH9697002.1"/>
    </source>
</evidence>
<proteinExistence type="predicted"/>
<protein>
    <submittedName>
        <fullName evidence="1">Dynamin-related protein 3A</fullName>
    </submittedName>
</protein>
<organism evidence="1 2">
    <name type="scientific">Citrus sinensis</name>
    <name type="common">Sweet orange</name>
    <name type="synonym">Citrus aurantium var. sinensis</name>
    <dbReference type="NCBI Taxonomy" id="2711"/>
    <lineage>
        <taxon>Eukaryota</taxon>
        <taxon>Viridiplantae</taxon>
        <taxon>Streptophyta</taxon>
        <taxon>Embryophyta</taxon>
        <taxon>Tracheophyta</taxon>
        <taxon>Spermatophyta</taxon>
        <taxon>Magnoliopsida</taxon>
        <taxon>eudicotyledons</taxon>
        <taxon>Gunneridae</taxon>
        <taxon>Pentapetalae</taxon>
        <taxon>rosids</taxon>
        <taxon>malvids</taxon>
        <taxon>Sapindales</taxon>
        <taxon>Rutaceae</taxon>
        <taxon>Aurantioideae</taxon>
        <taxon>Citrus</taxon>
    </lineage>
</organism>
<dbReference type="EMBL" id="CM039177">
    <property type="protein sequence ID" value="KAH9697002.1"/>
    <property type="molecule type" value="Genomic_DNA"/>
</dbReference>